<evidence type="ECO:0000313" key="2">
    <source>
        <dbReference type="EMBL" id="GLR06525.1"/>
    </source>
</evidence>
<protein>
    <submittedName>
        <fullName evidence="2">Uncharacterized protein</fullName>
    </submittedName>
</protein>
<organism evidence="2 3">
    <name type="scientific">Vibrio hyugaensis</name>
    <dbReference type="NCBI Taxonomy" id="1534743"/>
    <lineage>
        <taxon>Bacteria</taxon>
        <taxon>Pseudomonadati</taxon>
        <taxon>Pseudomonadota</taxon>
        <taxon>Gammaproteobacteria</taxon>
        <taxon>Vibrionales</taxon>
        <taxon>Vibrionaceae</taxon>
        <taxon>Vibrio</taxon>
    </lineage>
</organism>
<keyword evidence="1" id="KW-0472">Membrane</keyword>
<comment type="caution">
    <text evidence="2">The sequence shown here is derived from an EMBL/GenBank/DDBJ whole genome shotgun (WGS) entry which is preliminary data.</text>
</comment>
<keyword evidence="1" id="KW-0812">Transmembrane</keyword>
<accession>A0ABQ5YBR7</accession>
<reference evidence="3" key="1">
    <citation type="journal article" date="2019" name="Int. J. Syst. Evol. Microbiol.">
        <title>The Global Catalogue of Microorganisms (GCM) 10K type strain sequencing project: providing services to taxonomists for standard genome sequencing and annotation.</title>
        <authorList>
            <consortium name="The Broad Institute Genomics Platform"/>
            <consortium name="The Broad Institute Genome Sequencing Center for Infectious Disease"/>
            <person name="Wu L."/>
            <person name="Ma J."/>
        </authorList>
    </citation>
    <scope>NUCLEOTIDE SEQUENCE [LARGE SCALE GENOMIC DNA]</scope>
    <source>
        <strain evidence="3">NBRC 110633</strain>
    </source>
</reference>
<evidence type="ECO:0000256" key="1">
    <source>
        <dbReference type="SAM" id="Phobius"/>
    </source>
</evidence>
<sequence length="70" mass="7429">MFASVGAGGVLSLQPANTATTAVAIAIDFIFIVYFPVWLSLFGGIVNLEEKFTSGENKHSVISRLKNGVL</sequence>
<dbReference type="Proteomes" id="UP001156669">
    <property type="component" value="Unassembled WGS sequence"/>
</dbReference>
<keyword evidence="1" id="KW-1133">Transmembrane helix</keyword>
<evidence type="ECO:0000313" key="3">
    <source>
        <dbReference type="Proteomes" id="UP001156669"/>
    </source>
</evidence>
<feature type="transmembrane region" description="Helical" evidence="1">
    <location>
        <begin position="28"/>
        <end position="48"/>
    </location>
</feature>
<keyword evidence="3" id="KW-1185">Reference proteome</keyword>
<proteinExistence type="predicted"/>
<gene>
    <name evidence="2" type="ORF">GCM10007906_41130</name>
</gene>
<dbReference type="EMBL" id="BSOE01000058">
    <property type="protein sequence ID" value="GLR06525.1"/>
    <property type="molecule type" value="Genomic_DNA"/>
</dbReference>
<name>A0ABQ5YBR7_9VIBR</name>